<evidence type="ECO:0000313" key="3">
    <source>
        <dbReference type="EMBL" id="POM63827.1"/>
    </source>
</evidence>
<evidence type="ECO:0000313" key="4">
    <source>
        <dbReference type="Proteomes" id="UP000237271"/>
    </source>
</evidence>
<dbReference type="AlphaFoldDB" id="A0A2P4XE53"/>
<keyword evidence="2" id="KW-1133">Transmembrane helix</keyword>
<accession>A0A2P4XE53</accession>
<name>A0A2P4XE53_9STRA</name>
<dbReference type="PANTHER" id="PTHR34204">
    <property type="entry name" value="RNA-BINDING ASCH DOMAIN PROTEIN"/>
    <property type="match status" value="1"/>
</dbReference>
<dbReference type="EMBL" id="NCKW01011290">
    <property type="protein sequence ID" value="POM63827.1"/>
    <property type="molecule type" value="Genomic_DNA"/>
</dbReference>
<evidence type="ECO:0000256" key="1">
    <source>
        <dbReference type="SAM" id="MobiDB-lite"/>
    </source>
</evidence>
<reference evidence="3 4" key="1">
    <citation type="journal article" date="2017" name="Genome Biol. Evol.">
        <title>Phytophthora megakarya and P. palmivora, closely related causal agents of cacao black pod rot, underwent increases in genome sizes and gene numbers by different mechanisms.</title>
        <authorList>
            <person name="Ali S.S."/>
            <person name="Shao J."/>
            <person name="Lary D.J."/>
            <person name="Kronmiller B."/>
            <person name="Shen D."/>
            <person name="Strem M.D."/>
            <person name="Amoako-Attah I."/>
            <person name="Akrofi A.Y."/>
            <person name="Begoude B.A."/>
            <person name="Ten Hoopen G.M."/>
            <person name="Coulibaly K."/>
            <person name="Kebe B.I."/>
            <person name="Melnick R.L."/>
            <person name="Guiltinan M.J."/>
            <person name="Tyler B.M."/>
            <person name="Meinhardt L.W."/>
            <person name="Bailey B.A."/>
        </authorList>
    </citation>
    <scope>NUCLEOTIDE SEQUENCE [LARGE SCALE GENOMIC DNA]</scope>
    <source>
        <strain evidence="4">sbr112.9</strain>
    </source>
</reference>
<evidence type="ECO:0000256" key="2">
    <source>
        <dbReference type="SAM" id="Phobius"/>
    </source>
</evidence>
<sequence>MVSIEQALRRYFSSDLSVLDAENPIQFRAQMLCCEDEDEKEPLTVKQVFMGVSSAPYVMQLAVIINEWQESGTNPLRSSILDEAAAIEGVTPEFTSRQKVLDVSLDVLETFVTAIGDSDQDAVVATMSLVDELGGSRGILTLLGFQQTVGSRNLAPVTLRQCLAAFMQRHTPGEPLTVGARAFSKHCARSSSGWWGELKGNDATKNARAENKVKELLATATWKNIHSLPHAHATMEIRNALGYGARWDAETRSFRGFLEPPMINGHEIKFNNKTPVVYQSNNSMRAKQLSSAIFLVLTVLNAGINTVTATSCADRVSTGDQSLGISAVEDASCSSGGLGCFPFGDQCRFCRVSSSSEADHLKLCSDIKVASTSASGSKPDEEATIDCLSLVSVGDQGVGISAVAATNPTCAANGLGCFQSGQCRFCQSRATTQSAPYLKCSDIGGSSTGSTPTNSPTSTPAPAATVSSTSTTCSSVVSRSGLEGISYVNESRCNVASPTLLGCSARTSCRLCRNYKNEANQYLVSCQVLKDQGATESVTADSPTSGTNATESLIDTTVSTTANSTGNRTVSTKTVGATATNVASSSSVPIAAAAAVVALLVVVMMSVIYVKGRRDSLDEPTTPEDYPDGELLTPHGGRGYTPREGSLVMVVSQTSIATL</sequence>
<gene>
    <name evidence="3" type="ORF">PHPALM_20725</name>
</gene>
<keyword evidence="2" id="KW-0472">Membrane</keyword>
<keyword evidence="2" id="KW-0812">Transmembrane</keyword>
<proteinExistence type="predicted"/>
<keyword evidence="4" id="KW-1185">Reference proteome</keyword>
<dbReference type="PANTHER" id="PTHR34204:SF2">
    <property type="entry name" value="RNA-BINDING ASCH DOMAIN PROTEIN"/>
    <property type="match status" value="1"/>
</dbReference>
<protein>
    <submittedName>
        <fullName evidence="3">Uncharacterized protein</fullName>
    </submittedName>
</protein>
<feature type="region of interest" description="Disordered" evidence="1">
    <location>
        <begin position="615"/>
        <end position="644"/>
    </location>
</feature>
<comment type="caution">
    <text evidence="3">The sequence shown here is derived from an EMBL/GenBank/DDBJ whole genome shotgun (WGS) entry which is preliminary data.</text>
</comment>
<dbReference type="OrthoDB" id="112749at2759"/>
<feature type="transmembrane region" description="Helical" evidence="2">
    <location>
        <begin position="590"/>
        <end position="610"/>
    </location>
</feature>
<organism evidence="3 4">
    <name type="scientific">Phytophthora palmivora</name>
    <dbReference type="NCBI Taxonomy" id="4796"/>
    <lineage>
        <taxon>Eukaryota</taxon>
        <taxon>Sar</taxon>
        <taxon>Stramenopiles</taxon>
        <taxon>Oomycota</taxon>
        <taxon>Peronosporomycetes</taxon>
        <taxon>Peronosporales</taxon>
        <taxon>Peronosporaceae</taxon>
        <taxon>Phytophthora</taxon>
    </lineage>
</organism>
<dbReference type="Proteomes" id="UP000237271">
    <property type="component" value="Unassembled WGS sequence"/>
</dbReference>
<feature type="region of interest" description="Disordered" evidence="1">
    <location>
        <begin position="448"/>
        <end position="467"/>
    </location>
</feature>